<evidence type="ECO:0000256" key="6">
    <source>
        <dbReference type="ARBA" id="ARBA00022525"/>
    </source>
</evidence>
<dbReference type="AlphaFoldDB" id="A0A3M7FKJ3"/>
<comment type="similarity">
    <text evidence="4">Belongs to the peptidase M28 family. M28A subfamily.</text>
</comment>
<dbReference type="InterPro" id="IPR007484">
    <property type="entry name" value="Peptidase_M28"/>
</dbReference>
<dbReference type="CDD" id="cd03876">
    <property type="entry name" value="M28_SGAP_like"/>
    <property type="match status" value="1"/>
</dbReference>
<feature type="compositionally biased region" description="Basic and acidic residues" evidence="14">
    <location>
        <begin position="542"/>
        <end position="551"/>
    </location>
</feature>
<dbReference type="VEuPathDB" id="FungiDB:BTJ68_04407"/>
<feature type="domain" description="Peptidase M28" evidence="16">
    <location>
        <begin position="293"/>
        <end position="507"/>
    </location>
</feature>
<dbReference type="InterPro" id="IPR045175">
    <property type="entry name" value="M28_fam"/>
</dbReference>
<name>A0A3M7FKJ3_HORWE</name>
<dbReference type="PANTHER" id="PTHR12147">
    <property type="entry name" value="METALLOPEPTIDASE M28 FAMILY MEMBER"/>
    <property type="match status" value="1"/>
</dbReference>
<keyword evidence="7 13" id="KW-0645">Protease</keyword>
<evidence type="ECO:0000256" key="13">
    <source>
        <dbReference type="RuleBase" id="RU361240"/>
    </source>
</evidence>
<evidence type="ECO:0000256" key="10">
    <source>
        <dbReference type="ARBA" id="ARBA00022801"/>
    </source>
</evidence>
<evidence type="ECO:0000256" key="2">
    <source>
        <dbReference type="ARBA" id="ARBA00004613"/>
    </source>
</evidence>
<keyword evidence="8 13" id="KW-0479">Metal-binding</keyword>
<organism evidence="17 18">
    <name type="scientific">Hortaea werneckii</name>
    <name type="common">Black yeast</name>
    <name type="synonym">Cladosporium werneckii</name>
    <dbReference type="NCBI Taxonomy" id="91943"/>
    <lineage>
        <taxon>Eukaryota</taxon>
        <taxon>Fungi</taxon>
        <taxon>Dikarya</taxon>
        <taxon>Ascomycota</taxon>
        <taxon>Pezizomycotina</taxon>
        <taxon>Dothideomycetes</taxon>
        <taxon>Dothideomycetidae</taxon>
        <taxon>Mycosphaerellales</taxon>
        <taxon>Teratosphaeriaceae</taxon>
        <taxon>Hortaea</taxon>
    </lineage>
</organism>
<protein>
    <recommendedName>
        <fullName evidence="13">Peptide hydrolase</fullName>
        <ecNumber evidence="13">3.4.-.-</ecNumber>
    </recommendedName>
</protein>
<dbReference type="Pfam" id="PF04389">
    <property type="entry name" value="Peptidase_M28"/>
    <property type="match status" value="1"/>
</dbReference>
<keyword evidence="5" id="KW-0031">Aminopeptidase</keyword>
<feature type="domain" description="PA" evidence="15">
    <location>
        <begin position="176"/>
        <end position="265"/>
    </location>
</feature>
<evidence type="ECO:0000313" key="17">
    <source>
        <dbReference type="EMBL" id="RMY89176.1"/>
    </source>
</evidence>
<dbReference type="PANTHER" id="PTHR12147:SF26">
    <property type="entry name" value="PEPTIDASE M28 DOMAIN-CONTAINING PROTEIN"/>
    <property type="match status" value="1"/>
</dbReference>
<dbReference type="GO" id="GO:0046872">
    <property type="term" value="F:metal ion binding"/>
    <property type="evidence" value="ECO:0007669"/>
    <property type="project" value="UniProtKB-KW"/>
</dbReference>
<gene>
    <name evidence="17" type="ORF">D0861_04394</name>
</gene>
<feature type="region of interest" description="Disordered" evidence="14">
    <location>
        <begin position="17"/>
        <end position="36"/>
    </location>
</feature>
<dbReference type="OrthoDB" id="10013407at2759"/>
<keyword evidence="9 13" id="KW-0732">Signal</keyword>
<evidence type="ECO:0000313" key="18">
    <source>
        <dbReference type="Proteomes" id="UP000268823"/>
    </source>
</evidence>
<accession>A0A3M7FKJ3</accession>
<evidence type="ECO:0000256" key="12">
    <source>
        <dbReference type="ARBA" id="ARBA00023180"/>
    </source>
</evidence>
<dbReference type="Pfam" id="PF02225">
    <property type="entry name" value="PA"/>
    <property type="match status" value="1"/>
</dbReference>
<evidence type="ECO:0000259" key="16">
    <source>
        <dbReference type="Pfam" id="PF04389"/>
    </source>
</evidence>
<dbReference type="Gene3D" id="3.40.630.10">
    <property type="entry name" value="Zn peptidases"/>
    <property type="match status" value="1"/>
</dbReference>
<sequence>MARILAITAGAACLANTASAGSPPDKPLWYPDHDKGGWKHHGGGGWGGWGKPPKGHGPPGYPTATSAASPTGTAGGLPLVDSEALQASILEENLSEKALELQEAAYSTPNRNRVFSSPGHANTLDLITGYLDQYPDYFSYYRQPFIALYSQASGDLAVDGVNQSASVLEYSPSGDVSAPFVAVNNLGCEASDYPEEVDGAIALISRGECEFGLKSSLAGSAGAVAAVVYNNVEGTLGGGTLGEPPRPEGPYVPSLFTTLENGTAILNALDAGEVTGDLFVNSVIENRTTSRYNIIAQTVGGDQSNVLAVGGHSDSVFAGPGINDDGSGIIGILETALQLSSYRVNNAVRFCFWSAEEFGLLGSEHYVTNLNASEVEKIRLYLNFDMIASPNYMFGIYDGDGSAFNLSGPPGSAQAEAFFEDWFASNGLNSVPTEFSGRSDYGPFLDAGIPAGGLFTGAEVEKTEEEAALFGGTAGVSFDPNYHQVGDNYTNLNFEAFVANTKAIAAAVAEYGTSFDSIPAGNSTTKVKRSPSGVKRRGSSHCNHDHPKELL</sequence>
<feature type="signal peptide" evidence="13">
    <location>
        <begin position="1"/>
        <end position="20"/>
    </location>
</feature>
<keyword evidence="11 13" id="KW-0862">Zinc</keyword>
<comment type="caution">
    <text evidence="17">The sequence shown here is derived from an EMBL/GenBank/DDBJ whole genome shotgun (WGS) entry which is preliminary data.</text>
</comment>
<dbReference type="GO" id="GO:0004177">
    <property type="term" value="F:aminopeptidase activity"/>
    <property type="evidence" value="ECO:0007669"/>
    <property type="project" value="UniProtKB-KW"/>
</dbReference>
<feature type="compositionally biased region" description="Basic residues" evidence="14">
    <location>
        <begin position="526"/>
        <end position="539"/>
    </location>
</feature>
<keyword evidence="6" id="KW-0964">Secreted</keyword>
<evidence type="ECO:0000256" key="11">
    <source>
        <dbReference type="ARBA" id="ARBA00022833"/>
    </source>
</evidence>
<dbReference type="EMBL" id="QWIR01000068">
    <property type="protein sequence ID" value="RMY89176.1"/>
    <property type="molecule type" value="Genomic_DNA"/>
</dbReference>
<keyword evidence="12" id="KW-0325">Glycoprotein</keyword>
<dbReference type="InterPro" id="IPR003137">
    <property type="entry name" value="PA_domain"/>
</dbReference>
<feature type="compositionally biased region" description="Low complexity" evidence="14">
    <location>
        <begin position="62"/>
        <end position="72"/>
    </location>
</feature>
<evidence type="ECO:0000256" key="3">
    <source>
        <dbReference type="ARBA" id="ARBA00005634"/>
    </source>
</evidence>
<dbReference type="Gene3D" id="3.50.30.30">
    <property type="match status" value="1"/>
</dbReference>
<dbReference type="Proteomes" id="UP000268823">
    <property type="component" value="Unassembled WGS sequence"/>
</dbReference>
<comment type="cofactor">
    <cofactor evidence="1">
        <name>Zn(2+)</name>
        <dbReference type="ChEBI" id="CHEBI:29105"/>
    </cofactor>
</comment>
<dbReference type="GO" id="GO:0006508">
    <property type="term" value="P:proteolysis"/>
    <property type="evidence" value="ECO:0007669"/>
    <property type="project" value="UniProtKB-KW"/>
</dbReference>
<dbReference type="SUPFAM" id="SSF52025">
    <property type="entry name" value="PA domain"/>
    <property type="match status" value="1"/>
</dbReference>
<evidence type="ECO:0000256" key="14">
    <source>
        <dbReference type="SAM" id="MobiDB-lite"/>
    </source>
</evidence>
<evidence type="ECO:0000256" key="1">
    <source>
        <dbReference type="ARBA" id="ARBA00001947"/>
    </source>
</evidence>
<feature type="region of interest" description="Disordered" evidence="14">
    <location>
        <begin position="41"/>
        <end position="74"/>
    </location>
</feature>
<comment type="subcellular location">
    <subcellularLocation>
        <location evidence="2">Secreted</location>
    </subcellularLocation>
</comment>
<dbReference type="InterPro" id="IPR046450">
    <property type="entry name" value="PA_dom_sf"/>
</dbReference>
<evidence type="ECO:0000256" key="8">
    <source>
        <dbReference type="ARBA" id="ARBA00022723"/>
    </source>
</evidence>
<feature type="chain" id="PRO_5017852496" description="Peptide hydrolase" evidence="13">
    <location>
        <begin position="21"/>
        <end position="551"/>
    </location>
</feature>
<feature type="region of interest" description="Disordered" evidence="14">
    <location>
        <begin position="520"/>
        <end position="551"/>
    </location>
</feature>
<keyword evidence="10 13" id="KW-0378">Hydrolase</keyword>
<evidence type="ECO:0000259" key="15">
    <source>
        <dbReference type="Pfam" id="PF02225"/>
    </source>
</evidence>
<reference evidence="17 18" key="1">
    <citation type="journal article" date="2018" name="BMC Genomics">
        <title>Genomic evidence for intraspecific hybridization in a clonal and extremely halotolerant yeast.</title>
        <authorList>
            <person name="Gostincar C."/>
            <person name="Stajich J.E."/>
            <person name="Zupancic J."/>
            <person name="Zalar P."/>
            <person name="Gunde-Cimerman N."/>
        </authorList>
    </citation>
    <scope>NUCLEOTIDE SEQUENCE [LARGE SCALE GENOMIC DNA]</scope>
    <source>
        <strain evidence="17 18">EXF-2788</strain>
    </source>
</reference>
<comment type="similarity">
    <text evidence="3">Belongs to the peptidase M28 family. M28B subfamily.</text>
</comment>
<evidence type="ECO:0000256" key="4">
    <source>
        <dbReference type="ARBA" id="ARBA00005957"/>
    </source>
</evidence>
<evidence type="ECO:0000256" key="5">
    <source>
        <dbReference type="ARBA" id="ARBA00022438"/>
    </source>
</evidence>
<proteinExistence type="inferred from homology"/>
<dbReference type="InterPro" id="IPR041756">
    <property type="entry name" value="M28_SGAP-like"/>
</dbReference>
<evidence type="ECO:0000256" key="7">
    <source>
        <dbReference type="ARBA" id="ARBA00022670"/>
    </source>
</evidence>
<dbReference type="FunFam" id="3.40.630.10:FF:000054">
    <property type="entry name" value="Peptide hydrolase"/>
    <property type="match status" value="1"/>
</dbReference>
<dbReference type="EC" id="3.4.-.-" evidence="13"/>
<evidence type="ECO:0000256" key="9">
    <source>
        <dbReference type="ARBA" id="ARBA00022729"/>
    </source>
</evidence>
<dbReference type="GO" id="GO:0008235">
    <property type="term" value="F:metalloexopeptidase activity"/>
    <property type="evidence" value="ECO:0007669"/>
    <property type="project" value="InterPro"/>
</dbReference>
<dbReference type="GO" id="GO:0005576">
    <property type="term" value="C:extracellular region"/>
    <property type="evidence" value="ECO:0007669"/>
    <property type="project" value="UniProtKB-SubCell"/>
</dbReference>
<dbReference type="SUPFAM" id="SSF53187">
    <property type="entry name" value="Zn-dependent exopeptidases"/>
    <property type="match status" value="1"/>
</dbReference>